<dbReference type="PANTHER" id="PTHR45718">
    <property type="entry name" value="TRANSCRIPTIONAL ACTIVATOR CUBITUS INTERRUPTUS"/>
    <property type="match status" value="1"/>
</dbReference>
<evidence type="ECO:0000256" key="4">
    <source>
        <dbReference type="ARBA" id="ARBA00022490"/>
    </source>
</evidence>
<keyword evidence="13" id="KW-0539">Nucleus</keyword>
<keyword evidence="12" id="KW-0804">Transcription</keyword>
<feature type="non-terminal residue" evidence="17">
    <location>
        <position position="1"/>
    </location>
</feature>
<evidence type="ECO:0000313" key="18">
    <source>
        <dbReference type="Proteomes" id="UP000565785"/>
    </source>
</evidence>
<feature type="compositionally biased region" description="Low complexity" evidence="15">
    <location>
        <begin position="463"/>
        <end position="474"/>
    </location>
</feature>
<evidence type="ECO:0000256" key="7">
    <source>
        <dbReference type="ARBA" id="ARBA00022771"/>
    </source>
</evidence>
<keyword evidence="6" id="KW-0677">Repeat</keyword>
<evidence type="ECO:0000313" key="17">
    <source>
        <dbReference type="EMBL" id="NXO05203.1"/>
    </source>
</evidence>
<comment type="similarity">
    <text evidence="3">Belongs to the GLI C2H2-type zinc-finger protein family.</text>
</comment>
<dbReference type="OrthoDB" id="3214149at2759"/>
<sequence>MFNPASSPAAGYAEHCCLRPPHGPDQGVPGPQGLNFSSCHQANLMNSHRGYGLVPGTEHPGSGDGSRFSTPRGAGKLGKKRALSISPLSDSSIDLQTVIRTSPNSLVAFINSRCTSASGSYGHLSISTISPSLEYQSPPGQQKGQGHLYSHNPTPPLCSSREHLSTCSGLLHHPPTCGTLKPCQQLKLEWSLSSPLSVRYPEERSEGDISSPASTGTQDPLPGLTDVREDLEKEDGKPESETVYETNCYWDGCTKEFDTQEQLVHHINNEHIHGEKKEFVCHWAACSREQRPFKAQYMLVVHMRRHTGEKPHKCTFEGCNKAYSRLENLKTHLRSHTGEKPYVCEHEGCNKAFSNASDRAKHQNRTHSNEKPYVCKIPGCTKRYTDPSSLRKHVKTVHGPDAHVTKKHRGDGVPGRALPTHSGPPDMKHEKDTNGPAETQKDDSKLLVPDLALKPQPSPGEQSSCSSGHSPLGSTTNNDSGVEMAGNGGGSYEDLSTLEDVGPMGSSGLMALHKLENLRIDKLKHMRKPLATKCLNLPAIP</sequence>
<evidence type="ECO:0000256" key="12">
    <source>
        <dbReference type="ARBA" id="ARBA00023163"/>
    </source>
</evidence>
<feature type="domain" description="C2H2-type" evidence="16">
    <location>
        <begin position="342"/>
        <end position="372"/>
    </location>
</feature>
<evidence type="ECO:0000256" key="5">
    <source>
        <dbReference type="ARBA" id="ARBA00022723"/>
    </source>
</evidence>
<feature type="region of interest" description="Disordered" evidence="15">
    <location>
        <begin position="199"/>
        <end position="225"/>
    </location>
</feature>
<evidence type="ECO:0000256" key="11">
    <source>
        <dbReference type="ARBA" id="ARBA00023159"/>
    </source>
</evidence>
<dbReference type="PANTHER" id="PTHR45718:SF2">
    <property type="entry name" value="ZINC FINGER PROTEIN GLI1"/>
    <property type="match status" value="1"/>
</dbReference>
<dbReference type="InterPro" id="IPR013087">
    <property type="entry name" value="Znf_C2H2_type"/>
</dbReference>
<dbReference type="SUPFAM" id="SSF57667">
    <property type="entry name" value="beta-beta-alpha zinc fingers"/>
    <property type="match status" value="3"/>
</dbReference>
<dbReference type="GO" id="GO:0005634">
    <property type="term" value="C:nucleus"/>
    <property type="evidence" value="ECO:0007669"/>
    <property type="project" value="UniProtKB-SubCell"/>
</dbReference>
<keyword evidence="7 14" id="KW-0863">Zinc-finger</keyword>
<dbReference type="Proteomes" id="UP000565785">
    <property type="component" value="Unassembled WGS sequence"/>
</dbReference>
<dbReference type="Pfam" id="PF23561">
    <property type="entry name" value="zf-C2H2_15"/>
    <property type="match status" value="1"/>
</dbReference>
<comment type="subcellular location">
    <subcellularLocation>
        <location evidence="2">Cytoplasm</location>
    </subcellularLocation>
    <subcellularLocation>
        <location evidence="1">Nucleus</location>
    </subcellularLocation>
</comment>
<keyword evidence="11" id="KW-0010">Activator</keyword>
<keyword evidence="5" id="KW-0479">Metal-binding</keyword>
<evidence type="ECO:0000256" key="13">
    <source>
        <dbReference type="ARBA" id="ARBA00023242"/>
    </source>
</evidence>
<dbReference type="GO" id="GO:0000978">
    <property type="term" value="F:RNA polymerase II cis-regulatory region sequence-specific DNA binding"/>
    <property type="evidence" value="ECO:0007669"/>
    <property type="project" value="TreeGrafter"/>
</dbReference>
<feature type="domain" description="C2H2-type" evidence="16">
    <location>
        <begin position="284"/>
        <end position="311"/>
    </location>
</feature>
<protein>
    <submittedName>
        <fullName evidence="17">GLI1 protein</fullName>
    </submittedName>
</protein>
<organism evidence="17 18">
    <name type="scientific">Rhinopomastus cyanomelas</name>
    <name type="common">Common scimitarbill</name>
    <dbReference type="NCBI Taxonomy" id="113115"/>
    <lineage>
        <taxon>Eukaryota</taxon>
        <taxon>Metazoa</taxon>
        <taxon>Chordata</taxon>
        <taxon>Craniata</taxon>
        <taxon>Vertebrata</taxon>
        <taxon>Euteleostomi</taxon>
        <taxon>Archelosauria</taxon>
        <taxon>Archosauria</taxon>
        <taxon>Dinosauria</taxon>
        <taxon>Saurischia</taxon>
        <taxon>Theropoda</taxon>
        <taxon>Coelurosauria</taxon>
        <taxon>Aves</taxon>
        <taxon>Neognathae</taxon>
        <taxon>Neoaves</taxon>
        <taxon>Telluraves</taxon>
        <taxon>Coraciimorphae</taxon>
        <taxon>Bucerotiformes</taxon>
        <taxon>Rhinopomastidae</taxon>
        <taxon>Rhinopomastus</taxon>
    </lineage>
</organism>
<dbReference type="InterPro" id="IPR036236">
    <property type="entry name" value="Znf_C2H2_sf"/>
</dbReference>
<feature type="domain" description="C2H2-type" evidence="16">
    <location>
        <begin position="246"/>
        <end position="278"/>
    </location>
</feature>
<evidence type="ECO:0000259" key="16">
    <source>
        <dbReference type="PROSITE" id="PS50157"/>
    </source>
</evidence>
<dbReference type="FunFam" id="3.30.160.60:FF:000048">
    <property type="entry name" value="GLI family zinc finger 3"/>
    <property type="match status" value="1"/>
</dbReference>
<evidence type="ECO:0000256" key="8">
    <source>
        <dbReference type="ARBA" id="ARBA00022833"/>
    </source>
</evidence>
<gene>
    <name evidence="17" type="primary">Gli1</name>
    <name evidence="17" type="ORF">RHICYA_R12270</name>
</gene>
<reference evidence="17 18" key="1">
    <citation type="submission" date="2019-09" db="EMBL/GenBank/DDBJ databases">
        <title>Bird 10,000 Genomes (B10K) Project - Family phase.</title>
        <authorList>
            <person name="Zhang G."/>
        </authorList>
    </citation>
    <scope>NUCLEOTIDE SEQUENCE [LARGE SCALE GENOMIC DNA]</scope>
    <source>
        <strain evidence="17">B10K-DU-002-35</strain>
        <tissue evidence="17">Muscle</tissue>
    </source>
</reference>
<keyword evidence="10" id="KW-0238">DNA-binding</keyword>
<comment type="caution">
    <text evidence="17">The sequence shown here is derived from an EMBL/GenBank/DDBJ whole genome shotgun (WGS) entry which is preliminary data.</text>
</comment>
<dbReference type="FunFam" id="3.30.160.60:FF:000019">
    <property type="entry name" value="GLI family zinc finger 3"/>
    <property type="match status" value="1"/>
</dbReference>
<dbReference type="AlphaFoldDB" id="A0A7L1P030"/>
<feature type="compositionally biased region" description="Basic and acidic residues" evidence="15">
    <location>
        <begin position="426"/>
        <end position="445"/>
    </location>
</feature>
<feature type="domain" description="C2H2-type" evidence="16">
    <location>
        <begin position="312"/>
        <end position="341"/>
    </location>
</feature>
<feature type="domain" description="C2H2-type" evidence="16">
    <location>
        <begin position="373"/>
        <end position="403"/>
    </location>
</feature>
<proteinExistence type="inferred from homology"/>
<keyword evidence="8" id="KW-0862">Zinc</keyword>
<dbReference type="GO" id="GO:0008270">
    <property type="term" value="F:zinc ion binding"/>
    <property type="evidence" value="ECO:0007669"/>
    <property type="project" value="UniProtKB-KW"/>
</dbReference>
<evidence type="ECO:0000256" key="2">
    <source>
        <dbReference type="ARBA" id="ARBA00004496"/>
    </source>
</evidence>
<keyword evidence="4" id="KW-0963">Cytoplasm</keyword>
<evidence type="ECO:0000256" key="10">
    <source>
        <dbReference type="ARBA" id="ARBA00023125"/>
    </source>
</evidence>
<accession>A0A7L1P030</accession>
<dbReference type="FunFam" id="3.30.160.60:FF:000068">
    <property type="entry name" value="GLI family zinc finger 3"/>
    <property type="match status" value="1"/>
</dbReference>
<dbReference type="Gene3D" id="3.30.160.60">
    <property type="entry name" value="Classic Zinc Finger"/>
    <property type="match status" value="5"/>
</dbReference>
<evidence type="ECO:0000256" key="3">
    <source>
        <dbReference type="ARBA" id="ARBA00010831"/>
    </source>
</evidence>
<feature type="non-terminal residue" evidence="17">
    <location>
        <position position="541"/>
    </location>
</feature>
<feature type="region of interest" description="Disordered" evidence="15">
    <location>
        <begin position="50"/>
        <end position="81"/>
    </location>
</feature>
<dbReference type="InterPro" id="IPR056436">
    <property type="entry name" value="Znf-C2H2_ZIC1-5/GLI1-3-like"/>
</dbReference>
<name>A0A7L1P030_RHICY</name>
<evidence type="ECO:0000256" key="6">
    <source>
        <dbReference type="ARBA" id="ARBA00022737"/>
    </source>
</evidence>
<keyword evidence="9" id="KW-0805">Transcription regulation</keyword>
<evidence type="ECO:0000256" key="15">
    <source>
        <dbReference type="SAM" id="MobiDB-lite"/>
    </source>
</evidence>
<dbReference type="SMART" id="SM00355">
    <property type="entry name" value="ZnF_C2H2"/>
    <property type="match status" value="5"/>
</dbReference>
<dbReference type="FunFam" id="3.30.160.60:FF:000031">
    <property type="entry name" value="GLI family zinc finger 3"/>
    <property type="match status" value="1"/>
</dbReference>
<feature type="region of interest" description="Disordered" evidence="15">
    <location>
        <begin position="386"/>
        <end position="497"/>
    </location>
</feature>
<dbReference type="GO" id="GO:0007224">
    <property type="term" value="P:smoothened signaling pathway"/>
    <property type="evidence" value="ECO:0007669"/>
    <property type="project" value="TreeGrafter"/>
</dbReference>
<evidence type="ECO:0000256" key="9">
    <source>
        <dbReference type="ARBA" id="ARBA00023015"/>
    </source>
</evidence>
<keyword evidence="18" id="KW-1185">Reference proteome</keyword>
<dbReference type="InterPro" id="IPR043359">
    <property type="entry name" value="GLI-like"/>
</dbReference>
<dbReference type="FunFam" id="3.30.160.60:FF:000036">
    <property type="entry name" value="GLI family zinc finger 3"/>
    <property type="match status" value="1"/>
</dbReference>
<dbReference type="GO" id="GO:0005737">
    <property type="term" value="C:cytoplasm"/>
    <property type="evidence" value="ECO:0007669"/>
    <property type="project" value="UniProtKB-SubCell"/>
</dbReference>
<evidence type="ECO:0000256" key="1">
    <source>
        <dbReference type="ARBA" id="ARBA00004123"/>
    </source>
</evidence>
<evidence type="ECO:0000256" key="14">
    <source>
        <dbReference type="PROSITE-ProRule" id="PRU00042"/>
    </source>
</evidence>
<dbReference type="EMBL" id="VXBP01010624">
    <property type="protein sequence ID" value="NXO05203.1"/>
    <property type="molecule type" value="Genomic_DNA"/>
</dbReference>
<dbReference type="PROSITE" id="PS00028">
    <property type="entry name" value="ZINC_FINGER_C2H2_1"/>
    <property type="match status" value="4"/>
</dbReference>
<dbReference type="GO" id="GO:0000981">
    <property type="term" value="F:DNA-binding transcription factor activity, RNA polymerase II-specific"/>
    <property type="evidence" value="ECO:0007669"/>
    <property type="project" value="TreeGrafter"/>
</dbReference>
<dbReference type="PROSITE" id="PS50157">
    <property type="entry name" value="ZINC_FINGER_C2H2_2"/>
    <property type="match status" value="5"/>
</dbReference>
<dbReference type="Pfam" id="PF00096">
    <property type="entry name" value="zf-C2H2"/>
    <property type="match status" value="3"/>
</dbReference>